<dbReference type="GO" id="GO:0016787">
    <property type="term" value="F:hydrolase activity"/>
    <property type="evidence" value="ECO:0007669"/>
    <property type="project" value="UniProtKB-KW"/>
</dbReference>
<accession>A0A1H8ITB0</accession>
<dbReference type="Pfam" id="PF04203">
    <property type="entry name" value="Sortase"/>
    <property type="match status" value="1"/>
</dbReference>
<evidence type="ECO:0000256" key="3">
    <source>
        <dbReference type="SAM" id="MobiDB-lite"/>
    </source>
</evidence>
<dbReference type="RefSeq" id="WP_091975712.1">
    <property type="nucleotide sequence ID" value="NZ_CAUWDX010000012.1"/>
</dbReference>
<evidence type="ECO:0000256" key="1">
    <source>
        <dbReference type="ARBA" id="ARBA00022801"/>
    </source>
</evidence>
<protein>
    <submittedName>
        <fullName evidence="4">Sortase B</fullName>
    </submittedName>
</protein>
<dbReference type="InterPro" id="IPR009835">
    <property type="entry name" value="SrtB"/>
</dbReference>
<dbReference type="InterPro" id="IPR023365">
    <property type="entry name" value="Sortase_dom-sf"/>
</dbReference>
<proteinExistence type="predicted"/>
<keyword evidence="5" id="KW-1185">Reference proteome</keyword>
<dbReference type="STRING" id="215200.SAMN05216454_1099"/>
<dbReference type="CDD" id="cd05826">
    <property type="entry name" value="Sortase_B"/>
    <property type="match status" value="1"/>
</dbReference>
<feature type="compositionally biased region" description="Basic and acidic residues" evidence="3">
    <location>
        <begin position="51"/>
        <end position="61"/>
    </location>
</feature>
<dbReference type="Proteomes" id="UP000199512">
    <property type="component" value="Unassembled WGS sequence"/>
</dbReference>
<keyword evidence="1" id="KW-0378">Hydrolase</keyword>
<dbReference type="EMBL" id="FODF01000009">
    <property type="protein sequence ID" value="SEN71227.1"/>
    <property type="molecule type" value="Genomic_DNA"/>
</dbReference>
<reference evidence="4 5" key="1">
    <citation type="submission" date="2016-10" db="EMBL/GenBank/DDBJ databases">
        <authorList>
            <person name="de Groot N.N."/>
        </authorList>
    </citation>
    <scope>NUCLEOTIDE SEQUENCE [LARGE SCALE GENOMIC DNA]</scope>
    <source>
        <strain evidence="4 5">Calf135</strain>
    </source>
</reference>
<feature type="active site" description="Proton donor/acceptor" evidence="2">
    <location>
        <position position="150"/>
    </location>
</feature>
<sequence length="268" mass="31513">MKQKKSNFMRIIVILICITILFFSVFQIVKVKINDKKEAEKFEILRERVSEEKNTDNDNKQDGNFVAEVVPTTKNKDERNPYKEIYQTNNDLVGWISIADTPIDYPVMSTPGNPNYYLRRNFDKEYSLSGTPFIGDGLSPESKSFIIYAHNMKNKTMFGTLENYKDIDYKNNHKYIVFNTLNENRVYEVIGAFHTEIDEGNPNLFKYYNYCGNLEREQMEEFIHKISDISIYGKLRDITYEDQIMMLSTCSYFADEGRFIVVAKRIQN</sequence>
<organism evidence="4 5">
    <name type="scientific">Peptostreptococcus russellii</name>
    <dbReference type="NCBI Taxonomy" id="215200"/>
    <lineage>
        <taxon>Bacteria</taxon>
        <taxon>Bacillati</taxon>
        <taxon>Bacillota</taxon>
        <taxon>Clostridia</taxon>
        <taxon>Peptostreptococcales</taxon>
        <taxon>Peptostreptococcaceae</taxon>
        <taxon>Peptostreptococcus</taxon>
    </lineage>
</organism>
<feature type="active site" description="Acyl-thioester intermediate" evidence="2">
    <location>
        <position position="250"/>
    </location>
</feature>
<dbReference type="Gene3D" id="2.40.260.10">
    <property type="entry name" value="Sortase"/>
    <property type="match status" value="1"/>
</dbReference>
<dbReference type="SUPFAM" id="SSF63817">
    <property type="entry name" value="Sortase"/>
    <property type="match status" value="1"/>
</dbReference>
<name>A0A1H8ITB0_9FIRM</name>
<dbReference type="OrthoDB" id="9806013at2"/>
<dbReference type="InterPro" id="IPR005754">
    <property type="entry name" value="Sortase"/>
</dbReference>
<evidence type="ECO:0000313" key="5">
    <source>
        <dbReference type="Proteomes" id="UP000199512"/>
    </source>
</evidence>
<dbReference type="AlphaFoldDB" id="A0A1H8ITB0"/>
<feature type="region of interest" description="Disordered" evidence="3">
    <location>
        <begin position="51"/>
        <end position="71"/>
    </location>
</feature>
<evidence type="ECO:0000313" key="4">
    <source>
        <dbReference type="EMBL" id="SEN71227.1"/>
    </source>
</evidence>
<gene>
    <name evidence="4" type="ORF">SAMN05216454_1099</name>
</gene>
<evidence type="ECO:0000256" key="2">
    <source>
        <dbReference type="PIRSR" id="PIRSR605754-1"/>
    </source>
</evidence>